<reference evidence="1 2" key="1">
    <citation type="journal article" date="2019" name="New Phytol.">
        <title>Comparative genomics reveals unique wood-decay strategies and fruiting body development in the Schizophyllaceae.</title>
        <authorList>
            <person name="Almasi E."/>
            <person name="Sahu N."/>
            <person name="Krizsan K."/>
            <person name="Balint B."/>
            <person name="Kovacs G.M."/>
            <person name="Kiss B."/>
            <person name="Cseklye J."/>
            <person name="Drula E."/>
            <person name="Henrissat B."/>
            <person name="Nagy I."/>
            <person name="Chovatia M."/>
            <person name="Adam C."/>
            <person name="LaButti K."/>
            <person name="Lipzen A."/>
            <person name="Riley R."/>
            <person name="Grigoriev I.V."/>
            <person name="Nagy L.G."/>
        </authorList>
    </citation>
    <scope>NUCLEOTIDE SEQUENCE [LARGE SCALE GENOMIC DNA]</scope>
    <source>
        <strain evidence="1 2">NL-1724</strain>
    </source>
</reference>
<comment type="caution">
    <text evidence="1">The sequence shown here is derived from an EMBL/GenBank/DDBJ whole genome shotgun (WGS) entry which is preliminary data.</text>
</comment>
<name>A0A550C4E5_9AGAR</name>
<keyword evidence="2" id="KW-1185">Reference proteome</keyword>
<organism evidence="1 2">
    <name type="scientific">Schizophyllum amplum</name>
    <dbReference type="NCBI Taxonomy" id="97359"/>
    <lineage>
        <taxon>Eukaryota</taxon>
        <taxon>Fungi</taxon>
        <taxon>Dikarya</taxon>
        <taxon>Basidiomycota</taxon>
        <taxon>Agaricomycotina</taxon>
        <taxon>Agaricomycetes</taxon>
        <taxon>Agaricomycetidae</taxon>
        <taxon>Agaricales</taxon>
        <taxon>Schizophyllaceae</taxon>
        <taxon>Schizophyllum</taxon>
    </lineage>
</organism>
<dbReference type="Proteomes" id="UP000320762">
    <property type="component" value="Unassembled WGS sequence"/>
</dbReference>
<gene>
    <name evidence="1" type="ORF">BD626DRAFT_572599</name>
</gene>
<accession>A0A550C4E5</accession>
<sequence>MPRPPFIISPTWPASSQTHIHSAYTPRTLTFALRTLAFAPRSIAELAYSYRIKYGASTDLPELAVNYIRAFTTPDILTDVLSTVWAAVILTNDISTALVAVKD</sequence>
<dbReference type="EMBL" id="VDMD01000027">
    <property type="protein sequence ID" value="TRM59658.1"/>
    <property type="molecule type" value="Genomic_DNA"/>
</dbReference>
<evidence type="ECO:0000313" key="1">
    <source>
        <dbReference type="EMBL" id="TRM59658.1"/>
    </source>
</evidence>
<dbReference type="AlphaFoldDB" id="A0A550C4E5"/>
<protein>
    <submittedName>
        <fullName evidence="1">Uncharacterized protein</fullName>
    </submittedName>
</protein>
<evidence type="ECO:0000313" key="2">
    <source>
        <dbReference type="Proteomes" id="UP000320762"/>
    </source>
</evidence>
<proteinExistence type="predicted"/>